<comment type="caution">
    <text evidence="2">The sequence shown here is derived from an EMBL/GenBank/DDBJ whole genome shotgun (WGS) entry which is preliminary data.</text>
</comment>
<reference evidence="2 3" key="1">
    <citation type="journal article" date="2021" name="Commun. Biol.">
        <title>The genome of Shorea leprosula (Dipterocarpaceae) highlights the ecological relevance of drought in aseasonal tropical rainforests.</title>
        <authorList>
            <person name="Ng K.K.S."/>
            <person name="Kobayashi M.J."/>
            <person name="Fawcett J.A."/>
            <person name="Hatakeyama M."/>
            <person name="Paape T."/>
            <person name="Ng C.H."/>
            <person name="Ang C.C."/>
            <person name="Tnah L.H."/>
            <person name="Lee C.T."/>
            <person name="Nishiyama T."/>
            <person name="Sese J."/>
            <person name="O'Brien M.J."/>
            <person name="Copetti D."/>
            <person name="Mohd Noor M.I."/>
            <person name="Ong R.C."/>
            <person name="Putra M."/>
            <person name="Sireger I.Z."/>
            <person name="Indrioko S."/>
            <person name="Kosugi Y."/>
            <person name="Izuno A."/>
            <person name="Isagi Y."/>
            <person name="Lee S.L."/>
            <person name="Shimizu K.K."/>
        </authorList>
    </citation>
    <scope>NUCLEOTIDE SEQUENCE [LARGE SCALE GENOMIC DNA]</scope>
    <source>
        <strain evidence="2">214</strain>
    </source>
</reference>
<evidence type="ECO:0000313" key="3">
    <source>
        <dbReference type="Proteomes" id="UP001054252"/>
    </source>
</evidence>
<accession>A0AAV5K0Y2</accession>
<organism evidence="2 3">
    <name type="scientific">Rubroshorea leprosula</name>
    <dbReference type="NCBI Taxonomy" id="152421"/>
    <lineage>
        <taxon>Eukaryota</taxon>
        <taxon>Viridiplantae</taxon>
        <taxon>Streptophyta</taxon>
        <taxon>Embryophyta</taxon>
        <taxon>Tracheophyta</taxon>
        <taxon>Spermatophyta</taxon>
        <taxon>Magnoliopsida</taxon>
        <taxon>eudicotyledons</taxon>
        <taxon>Gunneridae</taxon>
        <taxon>Pentapetalae</taxon>
        <taxon>rosids</taxon>
        <taxon>malvids</taxon>
        <taxon>Malvales</taxon>
        <taxon>Dipterocarpaceae</taxon>
        <taxon>Rubroshorea</taxon>
    </lineage>
</organism>
<dbReference type="Proteomes" id="UP001054252">
    <property type="component" value="Unassembled WGS sequence"/>
</dbReference>
<sequence length="107" mass="11967">MFGLYTNISLVHQLATGGVGYIWSVYKGGHEEELRHSVAPVPPDELLKLIQDLDDDDNEELESDSNSTVSENDDVSGYSYSADNYTCFEREVEETFLRAVCGNLRAD</sequence>
<feature type="region of interest" description="Disordered" evidence="1">
    <location>
        <begin position="56"/>
        <end position="75"/>
    </location>
</feature>
<proteinExistence type="predicted"/>
<keyword evidence="3" id="KW-1185">Reference proteome</keyword>
<evidence type="ECO:0000256" key="1">
    <source>
        <dbReference type="SAM" id="MobiDB-lite"/>
    </source>
</evidence>
<name>A0AAV5K0Y2_9ROSI</name>
<dbReference type="EMBL" id="BPVZ01000047">
    <property type="protein sequence ID" value="GKV17279.1"/>
    <property type="molecule type" value="Genomic_DNA"/>
</dbReference>
<protein>
    <submittedName>
        <fullName evidence="2">Uncharacterized protein</fullName>
    </submittedName>
</protein>
<evidence type="ECO:0000313" key="2">
    <source>
        <dbReference type="EMBL" id="GKV17279.1"/>
    </source>
</evidence>
<gene>
    <name evidence="2" type="ORF">SLEP1_g27808</name>
</gene>
<dbReference type="AlphaFoldDB" id="A0AAV5K0Y2"/>